<proteinExistence type="predicted"/>
<keyword evidence="3" id="KW-1185">Reference proteome</keyword>
<dbReference type="PROSITE" id="PS51186">
    <property type="entry name" value="GNAT"/>
    <property type="match status" value="1"/>
</dbReference>
<dbReference type="InterPro" id="IPR000182">
    <property type="entry name" value="GNAT_dom"/>
</dbReference>
<dbReference type="CDD" id="cd04301">
    <property type="entry name" value="NAT_SF"/>
    <property type="match status" value="1"/>
</dbReference>
<gene>
    <name evidence="2" type="ORF">D9O36_17685</name>
</gene>
<accession>A0A7X3D3H2</accession>
<dbReference type="SUPFAM" id="SSF55729">
    <property type="entry name" value="Acyl-CoA N-acyltransferases (Nat)"/>
    <property type="match status" value="1"/>
</dbReference>
<reference evidence="2 3" key="1">
    <citation type="journal article" date="2019" name="Mar. Drugs">
        <title>Comparative Genomics and CAZyme Genome Repertoires of Marine Zobellia amurskyensis KMM 3526(T) and Zobellia laminariae KMM 3676(T).</title>
        <authorList>
            <person name="Chernysheva N."/>
            <person name="Bystritskaya E."/>
            <person name="Stenkova A."/>
            <person name="Golovkin I."/>
            <person name="Nedashkovskaya O."/>
            <person name="Isaeva M."/>
        </authorList>
    </citation>
    <scope>NUCLEOTIDE SEQUENCE [LARGE SCALE GENOMIC DNA]</scope>
    <source>
        <strain evidence="2 3">KMM 3526</strain>
    </source>
</reference>
<dbReference type="GO" id="GO:0016747">
    <property type="term" value="F:acyltransferase activity, transferring groups other than amino-acyl groups"/>
    <property type="evidence" value="ECO:0007669"/>
    <property type="project" value="InterPro"/>
</dbReference>
<sequence length="155" mass="17753">MSEFITRSALLSDLNTLLEFEQGIIAFERPYDPTLKEDPISYYDLGELITSDDAEVVVIENEGQLVASGYAKIRKAKPYLNHETYSYLGFMYTDANFRGQGLNKKVVEALRNWSKSKGVSEIRLTVYNDNVGAIRAYEKVGFKRHIIEMRIDDLK</sequence>
<feature type="domain" description="N-acetyltransferase" evidence="1">
    <location>
        <begin position="4"/>
        <end position="155"/>
    </location>
</feature>
<comment type="caution">
    <text evidence="2">The sequence shown here is derived from an EMBL/GenBank/DDBJ whole genome shotgun (WGS) entry which is preliminary data.</text>
</comment>
<evidence type="ECO:0000313" key="3">
    <source>
        <dbReference type="Proteomes" id="UP000540519"/>
    </source>
</evidence>
<dbReference type="InterPro" id="IPR016181">
    <property type="entry name" value="Acyl_CoA_acyltransferase"/>
</dbReference>
<dbReference type="EMBL" id="RCNR01000048">
    <property type="protein sequence ID" value="MUH37685.1"/>
    <property type="molecule type" value="Genomic_DNA"/>
</dbReference>
<dbReference type="AlphaFoldDB" id="A0A7X3D3H2"/>
<keyword evidence="2" id="KW-0808">Transferase</keyword>
<dbReference type="Pfam" id="PF00583">
    <property type="entry name" value="Acetyltransf_1"/>
    <property type="match status" value="1"/>
</dbReference>
<evidence type="ECO:0000259" key="1">
    <source>
        <dbReference type="PROSITE" id="PS51186"/>
    </source>
</evidence>
<dbReference type="Gene3D" id="3.40.630.30">
    <property type="match status" value="1"/>
</dbReference>
<dbReference type="OrthoDB" id="1450704at2"/>
<dbReference type="Proteomes" id="UP000540519">
    <property type="component" value="Unassembled WGS sequence"/>
</dbReference>
<protein>
    <submittedName>
        <fullName evidence="2">GNAT family N-acetyltransferase</fullName>
    </submittedName>
</protein>
<dbReference type="RefSeq" id="WP_038234997.1">
    <property type="nucleotide sequence ID" value="NZ_RCNR01000048.1"/>
</dbReference>
<name>A0A7X3D3H2_9FLAO</name>
<dbReference type="PANTHER" id="PTHR43072">
    <property type="entry name" value="N-ACETYLTRANSFERASE"/>
    <property type="match status" value="1"/>
</dbReference>
<organism evidence="2 3">
    <name type="scientific">Zobellia amurskyensis</name>
    <dbReference type="NCBI Taxonomy" id="248905"/>
    <lineage>
        <taxon>Bacteria</taxon>
        <taxon>Pseudomonadati</taxon>
        <taxon>Bacteroidota</taxon>
        <taxon>Flavobacteriia</taxon>
        <taxon>Flavobacteriales</taxon>
        <taxon>Flavobacteriaceae</taxon>
        <taxon>Zobellia</taxon>
    </lineage>
</organism>
<evidence type="ECO:0000313" key="2">
    <source>
        <dbReference type="EMBL" id="MUH37685.1"/>
    </source>
</evidence>